<dbReference type="InterPro" id="IPR014756">
    <property type="entry name" value="Ig_E-set"/>
</dbReference>
<feature type="signal peptide" evidence="1">
    <location>
        <begin position="1"/>
        <end position="34"/>
    </location>
</feature>
<dbReference type="OrthoDB" id="9802318at2"/>
<evidence type="ECO:0000313" key="2">
    <source>
        <dbReference type="EMBL" id="SHK14388.1"/>
    </source>
</evidence>
<dbReference type="Gene3D" id="3.20.20.40">
    <property type="entry name" value="1, 4-beta cellobiohydrolase"/>
    <property type="match status" value="1"/>
</dbReference>
<sequence length="668" mass="74434">MRYKKITSLKILSCIMTFLFCFALLPTTTANAFAAGKPGIPKISSNKWGGDTGGDYDITFNMYYGNNGTSYKLYEKLGVKDYKVISEGTLTDNSPSAQSLTIPIRDRKLAGTYSYYLELTNSFGTSTSNTLDLNVGDKNISKNLISGIDDNGSVYQFTIPQGHSEYKIENYSVQSPKYSVISSNTDSVKATIKNENVLSIDAVSAGRSGLKIIEATSGDVRYVGARVKNADGTNPGMPKYLSMGSVSQDTEGDLNFWRDSANDLKNKRTDVRYIYINGGPKGGWRSWTMQDGKGDGDRARTFIKESQKLGMIPFFVFYNIPDNDENFKVDISHIQSKDYMEGYYKDLKYLLDICKEFGDDTVGIIFEPDFLGYMMQQSGKRPSEIPATVDAAYSSGILSKDKDPKFENNVTGLVNSINYTVKKYYPQAYYGWQFNIWSFDSTDIPGQGLLHKTEFIGQEKGRDFIKDVAKSTANYYNEAGITNYGASFISIDKYGLDGGFEDGAADNPKKSKWLWNADIWNNYLLYTKTLHETTKLPVILWQLPVGHLNGSTEISPYTNTSFPTLTNKVNSYEDSAPNYFLGDTFIGGSDSRNAYFGANLCNDPKIKVNGEKITWGDHMQEAKDAGIISMLFGAGVNGSTHSTGTPPDDSYWFITKIQKYYQNPLKLN</sequence>
<dbReference type="InterPro" id="IPR013783">
    <property type="entry name" value="Ig-like_fold"/>
</dbReference>
<reference evidence="2 3" key="1">
    <citation type="submission" date="2016-11" db="EMBL/GenBank/DDBJ databases">
        <authorList>
            <person name="Jaros S."/>
            <person name="Januszkiewicz K."/>
            <person name="Wedrychowicz H."/>
        </authorList>
    </citation>
    <scope>NUCLEOTIDE SEQUENCE [LARGE SCALE GENOMIC DNA]</scope>
    <source>
        <strain evidence="2 3">DSM 21758</strain>
    </source>
</reference>
<gene>
    <name evidence="2" type="ORF">SAMN02745163_03268</name>
</gene>
<dbReference type="EMBL" id="FQZB01000014">
    <property type="protein sequence ID" value="SHK14388.1"/>
    <property type="molecule type" value="Genomic_DNA"/>
</dbReference>
<dbReference type="GO" id="GO:0030245">
    <property type="term" value="P:cellulose catabolic process"/>
    <property type="evidence" value="ECO:0007669"/>
    <property type="project" value="InterPro"/>
</dbReference>
<keyword evidence="3" id="KW-1185">Reference proteome</keyword>
<keyword evidence="1" id="KW-0732">Signal</keyword>
<dbReference type="Proteomes" id="UP000184310">
    <property type="component" value="Unassembled WGS sequence"/>
</dbReference>
<dbReference type="AlphaFoldDB" id="A0A1M6Q2H1"/>
<evidence type="ECO:0000256" key="1">
    <source>
        <dbReference type="SAM" id="SignalP"/>
    </source>
</evidence>
<dbReference type="GO" id="GO:0004553">
    <property type="term" value="F:hydrolase activity, hydrolyzing O-glycosyl compounds"/>
    <property type="evidence" value="ECO:0007669"/>
    <property type="project" value="InterPro"/>
</dbReference>
<dbReference type="SUPFAM" id="SSF81296">
    <property type="entry name" value="E set domains"/>
    <property type="match status" value="1"/>
</dbReference>
<organism evidence="2 3">
    <name type="scientific">Clostridium cavendishii DSM 21758</name>
    <dbReference type="NCBI Taxonomy" id="1121302"/>
    <lineage>
        <taxon>Bacteria</taxon>
        <taxon>Bacillati</taxon>
        <taxon>Bacillota</taxon>
        <taxon>Clostridia</taxon>
        <taxon>Eubacteriales</taxon>
        <taxon>Clostridiaceae</taxon>
        <taxon>Clostridium</taxon>
    </lineage>
</organism>
<name>A0A1M6Q2H1_9CLOT</name>
<evidence type="ECO:0000313" key="3">
    <source>
        <dbReference type="Proteomes" id="UP000184310"/>
    </source>
</evidence>
<dbReference type="InterPro" id="IPR036434">
    <property type="entry name" value="Beta_cellobiohydrolase_sf"/>
</dbReference>
<accession>A0A1M6Q2H1</accession>
<feature type="chain" id="PRO_5012341764" evidence="1">
    <location>
        <begin position="35"/>
        <end position="668"/>
    </location>
</feature>
<dbReference type="Gene3D" id="2.60.40.10">
    <property type="entry name" value="Immunoglobulins"/>
    <property type="match status" value="1"/>
</dbReference>
<dbReference type="RefSeq" id="WP_072990232.1">
    <property type="nucleotide sequence ID" value="NZ_FQZB01000014.1"/>
</dbReference>
<dbReference type="SUPFAM" id="SSF51989">
    <property type="entry name" value="Glycosyl hydrolases family 6, cellulases"/>
    <property type="match status" value="1"/>
</dbReference>
<dbReference type="STRING" id="1121302.SAMN02745163_03268"/>
<protein>
    <submittedName>
        <fullName evidence="2">Uncharacterized protein</fullName>
    </submittedName>
</protein>
<proteinExistence type="predicted"/>